<proteinExistence type="predicted"/>
<gene>
    <name evidence="1" type="ORF">UFOPK1855_00560</name>
</gene>
<dbReference type="AlphaFoldDB" id="A0A6J6HQA9"/>
<reference evidence="1" key="1">
    <citation type="submission" date="2020-05" db="EMBL/GenBank/DDBJ databases">
        <authorList>
            <person name="Chiriac C."/>
            <person name="Salcher M."/>
            <person name="Ghai R."/>
            <person name="Kavagutti S V."/>
        </authorList>
    </citation>
    <scope>NUCLEOTIDE SEQUENCE</scope>
</reference>
<dbReference type="AntiFam" id="ANF00075">
    <property type="entry name" value="Shadow ORF (opposite prpE)"/>
</dbReference>
<accession>A0A6J6HQA9</accession>
<name>A0A6J6HQA9_9ZZZZ</name>
<sequence length="332" mass="35655">MRAVWGAFVDNLRSAVGERAVCHVRVTGDPANVGGAPVDIGFGVQVEHVAVGKRCLCEVATGGVKNTLWLSGGARGVKNEKRVLSFETLRLMLWASFGHRLVPPNVGGFEPLNRLLGALDHEYVLDARAVVGAEGFVNRRLEYRGLATSVSAICGDHELCTSILDARCQRVGTETAEHHRVNRSDASDGKHRDDRFWNVWKVDGNAVALGDTEVGENVCRALYLFGQARVGVGLGVTGFALKVNCYAVAATFGHVTVEAVVGNIDFAIFEPLGEGCFAPVQSLGEWLVPVKFVGLLGPETQSVLCGLFINGCLGYGLCSEFGCRRKHAVLFE</sequence>
<dbReference type="EMBL" id="CAEZUW010000076">
    <property type="protein sequence ID" value="CAB4613605.1"/>
    <property type="molecule type" value="Genomic_DNA"/>
</dbReference>
<organism evidence="1">
    <name type="scientific">freshwater metagenome</name>
    <dbReference type="NCBI Taxonomy" id="449393"/>
    <lineage>
        <taxon>unclassified sequences</taxon>
        <taxon>metagenomes</taxon>
        <taxon>ecological metagenomes</taxon>
    </lineage>
</organism>
<evidence type="ECO:0000313" key="1">
    <source>
        <dbReference type="EMBL" id="CAB4613605.1"/>
    </source>
</evidence>
<protein>
    <submittedName>
        <fullName evidence="1">Unannotated protein</fullName>
    </submittedName>
</protein>